<evidence type="ECO:0000256" key="1">
    <source>
        <dbReference type="SAM" id="Phobius"/>
    </source>
</evidence>
<accession>A0A518FJ65</accession>
<protein>
    <submittedName>
        <fullName evidence="2">Uncharacterized protein</fullName>
    </submittedName>
</protein>
<gene>
    <name evidence="2" type="ORF">Pan153_10110</name>
</gene>
<keyword evidence="1" id="KW-0472">Membrane</keyword>
<dbReference type="AlphaFoldDB" id="A0A518FJ65"/>
<dbReference type="RefSeq" id="WP_145454300.1">
    <property type="nucleotide sequence ID" value="NZ_CP036317.1"/>
</dbReference>
<sequence>MLRTVLFLFSTFGGVFAGVSLSIFFADPICELFDVSSFEGEKGYFMILLIPVGGGIIGGLAAFLMKKIDT</sequence>
<dbReference type="Proteomes" id="UP000320839">
    <property type="component" value="Chromosome"/>
</dbReference>
<feature type="transmembrane region" description="Helical" evidence="1">
    <location>
        <begin position="42"/>
        <end position="65"/>
    </location>
</feature>
<keyword evidence="1" id="KW-0812">Transmembrane</keyword>
<organism evidence="2 3">
    <name type="scientific">Gimesia panareensis</name>
    <dbReference type="NCBI Taxonomy" id="2527978"/>
    <lineage>
        <taxon>Bacteria</taxon>
        <taxon>Pseudomonadati</taxon>
        <taxon>Planctomycetota</taxon>
        <taxon>Planctomycetia</taxon>
        <taxon>Planctomycetales</taxon>
        <taxon>Planctomycetaceae</taxon>
        <taxon>Gimesia</taxon>
    </lineage>
</organism>
<evidence type="ECO:0000313" key="2">
    <source>
        <dbReference type="EMBL" id="QDV16384.1"/>
    </source>
</evidence>
<proteinExistence type="predicted"/>
<evidence type="ECO:0000313" key="3">
    <source>
        <dbReference type="Proteomes" id="UP000320839"/>
    </source>
</evidence>
<keyword evidence="1" id="KW-1133">Transmembrane helix</keyword>
<name>A0A518FJ65_9PLAN</name>
<reference evidence="2 3" key="1">
    <citation type="submission" date="2019-02" db="EMBL/GenBank/DDBJ databases">
        <title>Deep-cultivation of Planctomycetes and their phenomic and genomic characterization uncovers novel biology.</title>
        <authorList>
            <person name="Wiegand S."/>
            <person name="Jogler M."/>
            <person name="Boedeker C."/>
            <person name="Pinto D."/>
            <person name="Vollmers J."/>
            <person name="Rivas-Marin E."/>
            <person name="Kohn T."/>
            <person name="Peeters S.H."/>
            <person name="Heuer A."/>
            <person name="Rast P."/>
            <person name="Oberbeckmann S."/>
            <person name="Bunk B."/>
            <person name="Jeske O."/>
            <person name="Meyerdierks A."/>
            <person name="Storesund J.E."/>
            <person name="Kallscheuer N."/>
            <person name="Luecker S."/>
            <person name="Lage O.M."/>
            <person name="Pohl T."/>
            <person name="Merkel B.J."/>
            <person name="Hornburger P."/>
            <person name="Mueller R.-W."/>
            <person name="Bruemmer F."/>
            <person name="Labrenz M."/>
            <person name="Spormann A.M."/>
            <person name="Op den Camp H."/>
            <person name="Overmann J."/>
            <person name="Amann R."/>
            <person name="Jetten M.S.M."/>
            <person name="Mascher T."/>
            <person name="Medema M.H."/>
            <person name="Devos D.P."/>
            <person name="Kaster A.-K."/>
            <person name="Ovreas L."/>
            <person name="Rohde M."/>
            <person name="Galperin M.Y."/>
            <person name="Jogler C."/>
        </authorList>
    </citation>
    <scope>NUCLEOTIDE SEQUENCE [LARGE SCALE GENOMIC DNA]</scope>
    <source>
        <strain evidence="2 3">Pan153</strain>
    </source>
</reference>
<dbReference type="EMBL" id="CP036317">
    <property type="protein sequence ID" value="QDV16384.1"/>
    <property type="molecule type" value="Genomic_DNA"/>
</dbReference>